<comment type="subcellular location">
    <subcellularLocation>
        <location evidence="1">Preautophagosomal structure membrane</location>
        <topology evidence="1">Single-pass type I membrane protein</topology>
    </subcellularLocation>
</comment>
<dbReference type="InterPro" id="IPR009011">
    <property type="entry name" value="Man6P_isomerase_rcpt-bd_dom_sf"/>
</dbReference>
<accession>A0A6P3WU73</accession>
<evidence type="ECO:0000256" key="8">
    <source>
        <dbReference type="SAM" id="SignalP"/>
    </source>
</evidence>
<dbReference type="AlphaFoldDB" id="A0A6P3WU73"/>
<dbReference type="KEGG" id="dqu:106741828"/>
<dbReference type="PANTHER" id="PTHR15071">
    <property type="entry name" value="MANNOSE-6-PHOSPHATE RECEPTOR FAMILY MEMBER"/>
    <property type="match status" value="1"/>
</dbReference>
<dbReference type="SUPFAM" id="SSF50911">
    <property type="entry name" value="Mannose 6-phosphate receptor domain"/>
    <property type="match status" value="1"/>
</dbReference>
<evidence type="ECO:0000313" key="10">
    <source>
        <dbReference type="RefSeq" id="XP_014469688.1"/>
    </source>
</evidence>
<keyword evidence="3 8" id="KW-0732">Signal</keyword>
<dbReference type="PANTHER" id="PTHR15071:SF0">
    <property type="entry name" value="MANNOSE 6-PHOSPHATE RECEPTOR-LIKE PROTEIN 1"/>
    <property type="match status" value="1"/>
</dbReference>
<dbReference type="Proteomes" id="UP000515204">
    <property type="component" value="Unplaced"/>
</dbReference>
<dbReference type="GO" id="GO:0000139">
    <property type="term" value="C:Golgi membrane"/>
    <property type="evidence" value="ECO:0007669"/>
    <property type="project" value="UniProtKB-SubCell"/>
</dbReference>
<evidence type="ECO:0000256" key="4">
    <source>
        <dbReference type="ARBA" id="ARBA00022927"/>
    </source>
</evidence>
<keyword evidence="9" id="KW-1185">Reference proteome</keyword>
<dbReference type="GeneID" id="106741828"/>
<feature type="chain" id="PRO_5028063311" evidence="8">
    <location>
        <begin position="25"/>
        <end position="245"/>
    </location>
</feature>
<evidence type="ECO:0000256" key="2">
    <source>
        <dbReference type="ARBA" id="ARBA00022692"/>
    </source>
</evidence>
<dbReference type="Pfam" id="PF09451">
    <property type="entry name" value="ATG27"/>
    <property type="match status" value="1"/>
</dbReference>
<keyword evidence="5 7" id="KW-1133">Transmembrane helix</keyword>
<organism evidence="9 10">
    <name type="scientific">Dinoponera quadriceps</name>
    <name type="common">South American ant</name>
    <dbReference type="NCBI Taxonomy" id="609295"/>
    <lineage>
        <taxon>Eukaryota</taxon>
        <taxon>Metazoa</taxon>
        <taxon>Ecdysozoa</taxon>
        <taxon>Arthropoda</taxon>
        <taxon>Hexapoda</taxon>
        <taxon>Insecta</taxon>
        <taxon>Pterygota</taxon>
        <taxon>Neoptera</taxon>
        <taxon>Endopterygota</taxon>
        <taxon>Hymenoptera</taxon>
        <taxon>Apocrita</taxon>
        <taxon>Aculeata</taxon>
        <taxon>Formicoidea</taxon>
        <taxon>Formicidae</taxon>
        <taxon>Ponerinae</taxon>
        <taxon>Ponerini</taxon>
        <taxon>Dinoponera</taxon>
    </lineage>
</organism>
<evidence type="ECO:0000313" key="9">
    <source>
        <dbReference type="Proteomes" id="UP000515204"/>
    </source>
</evidence>
<proteinExistence type="predicted"/>
<feature type="transmembrane region" description="Helical" evidence="7">
    <location>
        <begin position="179"/>
        <end position="201"/>
    </location>
</feature>
<evidence type="ECO:0000256" key="3">
    <source>
        <dbReference type="ARBA" id="ARBA00022729"/>
    </source>
</evidence>
<dbReference type="GO" id="GO:0034045">
    <property type="term" value="C:phagophore assembly site membrane"/>
    <property type="evidence" value="ECO:0007669"/>
    <property type="project" value="UniProtKB-SubCell"/>
</dbReference>
<dbReference type="GO" id="GO:0015031">
    <property type="term" value="P:protein transport"/>
    <property type="evidence" value="ECO:0007669"/>
    <property type="project" value="UniProtKB-KW"/>
</dbReference>
<dbReference type="GO" id="GO:0005802">
    <property type="term" value="C:trans-Golgi network"/>
    <property type="evidence" value="ECO:0007669"/>
    <property type="project" value="TreeGrafter"/>
</dbReference>
<reference evidence="10" key="1">
    <citation type="submission" date="2025-08" db="UniProtKB">
        <authorList>
            <consortium name="RefSeq"/>
        </authorList>
    </citation>
    <scope>IDENTIFICATION</scope>
</reference>
<evidence type="ECO:0000256" key="1">
    <source>
        <dbReference type="ARBA" id="ARBA00004472"/>
    </source>
</evidence>
<dbReference type="RefSeq" id="XP_014469688.1">
    <property type="nucleotide sequence ID" value="XM_014614202.1"/>
</dbReference>
<evidence type="ECO:0000256" key="5">
    <source>
        <dbReference type="ARBA" id="ARBA00022989"/>
    </source>
</evidence>
<name>A0A6P3WU73_DINQU</name>
<feature type="signal peptide" evidence="8">
    <location>
        <begin position="1"/>
        <end position="24"/>
    </location>
</feature>
<gene>
    <name evidence="10" type="primary">LOC106741828</name>
</gene>
<protein>
    <submittedName>
        <fullName evidence="10">Cation-dependent mannose-6-phosphate receptor-like</fullName>
    </submittedName>
</protein>
<dbReference type="OrthoDB" id="29460at2759"/>
<keyword evidence="2 7" id="KW-0812">Transmembrane</keyword>
<keyword evidence="6 7" id="KW-0472">Membrane</keyword>
<keyword evidence="4" id="KW-0653">Protein transport</keyword>
<evidence type="ECO:0000256" key="7">
    <source>
        <dbReference type="SAM" id="Phobius"/>
    </source>
</evidence>
<dbReference type="InterPro" id="IPR018939">
    <property type="entry name" value="Autophagy-rel_prot_27"/>
</dbReference>
<evidence type="ECO:0000256" key="6">
    <source>
        <dbReference type="ARBA" id="ARBA00023136"/>
    </source>
</evidence>
<dbReference type="Gene3D" id="2.70.130.10">
    <property type="entry name" value="Mannose-6-phosphate receptor binding domain"/>
    <property type="match status" value="1"/>
</dbReference>
<sequence>MCCRNGTLVALALFLILFCDSTSSECTQLGPCVCRLPDNSYYNLTSLADKKEPLIADKDDLTVYFHPCKDISIPISGNLNNPCFNGSGVSLCMLEKAKKIINLGTINDTHMKLSNGNNKFPVFEIHHDNMTSIINIVCVINSDVHFMIDQVFPDTKTYHFMLVSPYGCKKEPQRGLSTGSVLVILFFTFAGIYLIGGAVVLKTLRGATGWEMLPNHDFWCELPLLVRDGIVFTFNCCRANSYERI</sequence>
<keyword evidence="4" id="KW-0813">Transport</keyword>